<sequence length="74" mass="8625">MYAKEEYRGQGIASALIQKVINHARSRVTQLHLTCVTKNIEAVAFYQKHGFKIYGEEPNALKIDTQYFHEYMMT</sequence>
<dbReference type="PANTHER" id="PTHR43420:SF47">
    <property type="entry name" value="N-ACETYLTRANSFERASE DOMAIN-CONTAINING PROTEIN"/>
    <property type="match status" value="1"/>
</dbReference>
<dbReference type="PANTHER" id="PTHR43420">
    <property type="entry name" value="ACETYLTRANSFERASE"/>
    <property type="match status" value="1"/>
</dbReference>
<dbReference type="InterPro" id="IPR016181">
    <property type="entry name" value="Acyl_CoA_acyltransferase"/>
</dbReference>
<dbReference type="Gene3D" id="3.40.630.30">
    <property type="match status" value="1"/>
</dbReference>
<dbReference type="InterPro" id="IPR050680">
    <property type="entry name" value="YpeA/RimI_acetyltransf"/>
</dbReference>
<dbReference type="EMBL" id="LANP01000020">
    <property type="protein sequence ID" value="KJV55588.1"/>
    <property type="molecule type" value="Genomic_DNA"/>
</dbReference>
<evidence type="ECO:0000313" key="5">
    <source>
        <dbReference type="Proteomes" id="UP000033616"/>
    </source>
</evidence>
<dbReference type="STRING" id="1359168.OCHUTO_0796"/>
<dbReference type="PATRIC" id="fig|1359168.3.peg.446"/>
<reference evidence="4 5" key="1">
    <citation type="submission" date="2015-02" db="EMBL/GenBank/DDBJ databases">
        <title>Genome Sequencing of Rickettsiales.</title>
        <authorList>
            <person name="Daugherty S.C."/>
            <person name="Su Q."/>
            <person name="Abolude K."/>
            <person name="Beier-Sexton M."/>
            <person name="Carlyon J.A."/>
            <person name="Carter R."/>
            <person name="Day N.P."/>
            <person name="Dumler S.J."/>
            <person name="Dyachenko V."/>
            <person name="Godinez A."/>
            <person name="Kurtti T.J."/>
            <person name="Lichay M."/>
            <person name="Mullins K.E."/>
            <person name="Ott S."/>
            <person name="Pappas-Brown V."/>
            <person name="Paris D.H."/>
            <person name="Patel P."/>
            <person name="Richards A.L."/>
            <person name="Sadzewicz L."/>
            <person name="Sears K."/>
            <person name="Seidman D."/>
            <person name="Sengamalay N."/>
            <person name="Stenos J."/>
            <person name="Tallon L.J."/>
            <person name="Vincent G."/>
            <person name="Fraser C.M."/>
            <person name="Munderloh U."/>
            <person name="Dunning-Hotopp J.C."/>
        </authorList>
    </citation>
    <scope>NUCLEOTIDE SEQUENCE [LARGE SCALE GENOMIC DNA]</scope>
    <source>
        <strain evidence="4 5">Fuller</strain>
    </source>
</reference>
<comment type="caution">
    <text evidence="4">The sequence shown here is derived from an EMBL/GenBank/DDBJ whole genome shotgun (WGS) entry which is preliminary data.</text>
</comment>
<gene>
    <name evidence="4" type="ORF">OCHUTO_0796</name>
</gene>
<dbReference type="PROSITE" id="PS51186">
    <property type="entry name" value="GNAT"/>
    <property type="match status" value="1"/>
</dbReference>
<dbReference type="GO" id="GO:0016747">
    <property type="term" value="F:acyltransferase activity, transferring groups other than amino-acyl groups"/>
    <property type="evidence" value="ECO:0007669"/>
    <property type="project" value="InterPro"/>
</dbReference>
<keyword evidence="1 4" id="KW-0808">Transferase</keyword>
<dbReference type="AlphaFoldDB" id="A0A0F3MIL0"/>
<evidence type="ECO:0000256" key="1">
    <source>
        <dbReference type="ARBA" id="ARBA00022679"/>
    </source>
</evidence>
<dbReference type="InterPro" id="IPR000182">
    <property type="entry name" value="GNAT_dom"/>
</dbReference>
<feature type="domain" description="N-acetyltransferase" evidence="3">
    <location>
        <begin position="1"/>
        <end position="74"/>
    </location>
</feature>
<keyword evidence="5" id="KW-1185">Reference proteome</keyword>
<evidence type="ECO:0000256" key="2">
    <source>
        <dbReference type="ARBA" id="ARBA00023315"/>
    </source>
</evidence>
<dbReference type="SUPFAM" id="SSF55729">
    <property type="entry name" value="Acyl-CoA N-acyltransferases (Nat)"/>
    <property type="match status" value="1"/>
</dbReference>
<dbReference type="CDD" id="cd04301">
    <property type="entry name" value="NAT_SF"/>
    <property type="match status" value="1"/>
</dbReference>
<keyword evidence="2" id="KW-0012">Acyltransferase</keyword>
<dbReference type="Proteomes" id="UP000033616">
    <property type="component" value="Unassembled WGS sequence"/>
</dbReference>
<evidence type="ECO:0000259" key="3">
    <source>
        <dbReference type="PROSITE" id="PS51186"/>
    </source>
</evidence>
<name>A0A0F3MIL0_9RICK</name>
<dbReference type="Pfam" id="PF00583">
    <property type="entry name" value="Acetyltransf_1"/>
    <property type="match status" value="1"/>
</dbReference>
<protein>
    <submittedName>
        <fullName evidence="4">Acetyltransferase family protein</fullName>
    </submittedName>
</protein>
<organism evidence="4 5">
    <name type="scientific">Orientia chuto str. Dubai</name>
    <dbReference type="NCBI Taxonomy" id="1359168"/>
    <lineage>
        <taxon>Bacteria</taxon>
        <taxon>Pseudomonadati</taxon>
        <taxon>Pseudomonadota</taxon>
        <taxon>Alphaproteobacteria</taxon>
        <taxon>Rickettsiales</taxon>
        <taxon>Rickettsiaceae</taxon>
        <taxon>Rickettsieae</taxon>
        <taxon>Orientia</taxon>
    </lineage>
</organism>
<accession>A0A0F3MIL0</accession>
<proteinExistence type="predicted"/>
<evidence type="ECO:0000313" key="4">
    <source>
        <dbReference type="EMBL" id="KJV55588.1"/>
    </source>
</evidence>